<feature type="region of interest" description="Disordered" evidence="1">
    <location>
        <begin position="367"/>
        <end position="476"/>
    </location>
</feature>
<dbReference type="EMBL" id="JAFJYH010000230">
    <property type="protein sequence ID" value="KAG4415213.1"/>
    <property type="molecule type" value="Genomic_DNA"/>
</dbReference>
<evidence type="ECO:0000313" key="3">
    <source>
        <dbReference type="EMBL" id="KAG4415213.1"/>
    </source>
</evidence>
<proteinExistence type="predicted"/>
<dbReference type="InterPro" id="IPR057678">
    <property type="entry name" value="DUF7918"/>
</dbReference>
<evidence type="ECO:0000256" key="1">
    <source>
        <dbReference type="SAM" id="MobiDB-lite"/>
    </source>
</evidence>
<accession>A0A8H7W7J4</accession>
<dbReference type="OrthoDB" id="3513418at2759"/>
<feature type="compositionally biased region" description="Basic and acidic residues" evidence="1">
    <location>
        <begin position="394"/>
        <end position="405"/>
    </location>
</feature>
<keyword evidence="4" id="KW-1185">Reference proteome</keyword>
<protein>
    <recommendedName>
        <fullName evidence="2">DUF7918 domain-containing protein</fullName>
    </recommendedName>
</protein>
<sequence length="511" mass="59218">MAILTEHRDKYEVRIKRYPDGTYFDEYEATEPRGVNKDRIVNRRNRYIVGEEGTTYTIEVTLHEGFDFGTYSDVHVQLFVPEADGCVCYMNIKKPKSQRESSPDLTSSEEDNSNNSKYIIAKDIVEELQFADVKVDGRTILKSRFTFRGLATDEKLEKETDVAGIEPESLGHFYVRVCKVKWTRTKLSDNEYMEAKRAARDKRSRLQDALSAKSESKTVWDATKVDEDSFEKDGIVFGLGPDFMREPISRYKSVVEQHLDKDFYFYYRTAEFLEFKNILKCPVPLSCFAWKQLTDWERKSALSELQKVNKEYVHQAREAEHGEIHARPSNNGHREDDLPEWRSWARMYARERQAAFETLKKANKVYERGEVPGEPDEINDKANPVIIDDESEPEDQKPAVKRERSPVNIMDATSDEEHKSKLKIKKVKVKNEPIDVDARAAKKSRLAQDSGQQGSPGVDDSDDDELERKMEKARKLAEDIEIEERLANMKREQRALEAEIEAAKKKKSSRK</sequence>
<evidence type="ECO:0000313" key="4">
    <source>
        <dbReference type="Proteomes" id="UP000664132"/>
    </source>
</evidence>
<feature type="compositionally biased region" description="Basic and acidic residues" evidence="1">
    <location>
        <begin position="429"/>
        <end position="440"/>
    </location>
</feature>
<feature type="domain" description="DUF7918" evidence="2">
    <location>
        <begin position="20"/>
        <end position="190"/>
    </location>
</feature>
<dbReference type="Proteomes" id="UP000664132">
    <property type="component" value="Unassembled WGS sequence"/>
</dbReference>
<feature type="compositionally biased region" description="Basic and acidic residues" evidence="1">
    <location>
        <begin position="466"/>
        <end position="476"/>
    </location>
</feature>
<organism evidence="3 4">
    <name type="scientific">Cadophora malorum</name>
    <dbReference type="NCBI Taxonomy" id="108018"/>
    <lineage>
        <taxon>Eukaryota</taxon>
        <taxon>Fungi</taxon>
        <taxon>Dikarya</taxon>
        <taxon>Ascomycota</taxon>
        <taxon>Pezizomycotina</taxon>
        <taxon>Leotiomycetes</taxon>
        <taxon>Helotiales</taxon>
        <taxon>Ploettnerulaceae</taxon>
        <taxon>Cadophora</taxon>
    </lineage>
</organism>
<dbReference type="AlphaFoldDB" id="A0A8H7W7J4"/>
<gene>
    <name evidence="3" type="ORF">IFR04_011624</name>
</gene>
<evidence type="ECO:0000259" key="2">
    <source>
        <dbReference type="Pfam" id="PF25534"/>
    </source>
</evidence>
<comment type="caution">
    <text evidence="3">The sequence shown here is derived from an EMBL/GenBank/DDBJ whole genome shotgun (WGS) entry which is preliminary data.</text>
</comment>
<reference evidence="3" key="1">
    <citation type="submission" date="2021-02" db="EMBL/GenBank/DDBJ databases">
        <title>Genome sequence Cadophora malorum strain M34.</title>
        <authorList>
            <person name="Stefanovic E."/>
            <person name="Vu D."/>
            <person name="Scully C."/>
            <person name="Dijksterhuis J."/>
            <person name="Roader J."/>
            <person name="Houbraken J."/>
        </authorList>
    </citation>
    <scope>NUCLEOTIDE SEQUENCE</scope>
    <source>
        <strain evidence="3">M34</strain>
    </source>
</reference>
<dbReference type="Pfam" id="PF25534">
    <property type="entry name" value="DUF7918"/>
    <property type="match status" value="1"/>
</dbReference>
<name>A0A8H7W7J4_9HELO</name>